<dbReference type="InterPro" id="IPR050109">
    <property type="entry name" value="HTH-type_TetR-like_transc_reg"/>
</dbReference>
<evidence type="ECO:0000256" key="1">
    <source>
        <dbReference type="ARBA" id="ARBA00023015"/>
    </source>
</evidence>
<keyword evidence="2 4" id="KW-0238">DNA-binding</keyword>
<sequence length="226" mass="23728">MSSSAPVRAAYHHGDLRNALIEAAARLAAEGGPGAVTIRAAARAVGVTPTAAYRHFAGHEQLLDAAKDEAMVRMNDSMLTELAQRTPSPDRIAAALGNLAAIARGYLNFALAQPGLFRTAFCAVGHVLPPPDQQAEYSPFRTLVAALDDLVAAGYLPPERRPMAEFGAWSMAHGLAMLLLDGPLRELDAQAREEIVVRSLVIFAEGLGGGGLSGELRAVVVAAARE</sequence>
<keyword evidence="3" id="KW-0804">Transcription</keyword>
<dbReference type="AlphaFoldDB" id="A0A318LZI3"/>
<dbReference type="PANTHER" id="PTHR30055">
    <property type="entry name" value="HTH-TYPE TRANSCRIPTIONAL REGULATOR RUTR"/>
    <property type="match status" value="1"/>
</dbReference>
<comment type="caution">
    <text evidence="6">The sequence shown here is derived from an EMBL/GenBank/DDBJ whole genome shotgun (WGS) entry which is preliminary data.</text>
</comment>
<dbReference type="Proteomes" id="UP000247892">
    <property type="component" value="Unassembled WGS sequence"/>
</dbReference>
<dbReference type="RefSeq" id="WP_110335690.1">
    <property type="nucleotide sequence ID" value="NZ_JBHVKT010000040.1"/>
</dbReference>
<gene>
    <name evidence="6" type="ORF">BA062_09315</name>
</gene>
<dbReference type="SUPFAM" id="SSF48498">
    <property type="entry name" value="Tetracyclin repressor-like, C-terminal domain"/>
    <property type="match status" value="1"/>
</dbReference>
<dbReference type="GO" id="GO:0003700">
    <property type="term" value="F:DNA-binding transcription factor activity"/>
    <property type="evidence" value="ECO:0007669"/>
    <property type="project" value="TreeGrafter"/>
</dbReference>
<reference evidence="6 7" key="1">
    <citation type="submission" date="2016-07" db="EMBL/GenBank/DDBJ databases">
        <title>Draft genome sequence of Prauserella sp. YIM 121212, isolated from alkaline soil.</title>
        <authorList>
            <person name="Ruckert C."/>
            <person name="Albersmeier A."/>
            <person name="Jiang C.-L."/>
            <person name="Jiang Y."/>
            <person name="Kalinowski J."/>
            <person name="Schneider O."/>
            <person name="Winkler A."/>
            <person name="Zotchev S.B."/>
        </authorList>
    </citation>
    <scope>NUCLEOTIDE SEQUENCE [LARGE SCALE GENOMIC DNA]</scope>
    <source>
        <strain evidence="6 7">YIM 121212</strain>
    </source>
</reference>
<name>A0A318LZI3_9PSEU</name>
<keyword evidence="7" id="KW-1185">Reference proteome</keyword>
<evidence type="ECO:0000256" key="2">
    <source>
        <dbReference type="ARBA" id="ARBA00023125"/>
    </source>
</evidence>
<dbReference type="GO" id="GO:0000976">
    <property type="term" value="F:transcription cis-regulatory region binding"/>
    <property type="evidence" value="ECO:0007669"/>
    <property type="project" value="TreeGrafter"/>
</dbReference>
<evidence type="ECO:0000313" key="6">
    <source>
        <dbReference type="EMBL" id="PXY35685.1"/>
    </source>
</evidence>
<dbReference type="SUPFAM" id="SSF46689">
    <property type="entry name" value="Homeodomain-like"/>
    <property type="match status" value="1"/>
</dbReference>
<dbReference type="EMBL" id="MASU01000005">
    <property type="protein sequence ID" value="PXY35685.1"/>
    <property type="molecule type" value="Genomic_DNA"/>
</dbReference>
<dbReference type="InterPro" id="IPR001647">
    <property type="entry name" value="HTH_TetR"/>
</dbReference>
<proteinExistence type="predicted"/>
<dbReference type="InterPro" id="IPR025996">
    <property type="entry name" value="MT1864/Rv1816-like_C"/>
</dbReference>
<dbReference type="InterPro" id="IPR036271">
    <property type="entry name" value="Tet_transcr_reg_TetR-rel_C_sf"/>
</dbReference>
<keyword evidence="1" id="KW-0805">Transcription regulation</keyword>
<dbReference type="PROSITE" id="PS50977">
    <property type="entry name" value="HTH_TETR_2"/>
    <property type="match status" value="1"/>
</dbReference>
<dbReference type="Pfam" id="PF00440">
    <property type="entry name" value="TetR_N"/>
    <property type="match status" value="1"/>
</dbReference>
<evidence type="ECO:0000256" key="4">
    <source>
        <dbReference type="PROSITE-ProRule" id="PRU00335"/>
    </source>
</evidence>
<feature type="DNA-binding region" description="H-T-H motif" evidence="4">
    <location>
        <begin position="37"/>
        <end position="56"/>
    </location>
</feature>
<dbReference type="Gene3D" id="1.10.357.10">
    <property type="entry name" value="Tetracycline Repressor, domain 2"/>
    <property type="match status" value="1"/>
</dbReference>
<dbReference type="PANTHER" id="PTHR30055:SF220">
    <property type="entry name" value="TETR-FAMILY REGULATORY PROTEIN"/>
    <property type="match status" value="1"/>
</dbReference>
<dbReference type="OrthoDB" id="3173376at2"/>
<evidence type="ECO:0000256" key="3">
    <source>
        <dbReference type="ARBA" id="ARBA00023163"/>
    </source>
</evidence>
<evidence type="ECO:0000259" key="5">
    <source>
        <dbReference type="PROSITE" id="PS50977"/>
    </source>
</evidence>
<organism evidence="6 7">
    <name type="scientific">Prauserella flavalba</name>
    <dbReference type="NCBI Taxonomy" id="1477506"/>
    <lineage>
        <taxon>Bacteria</taxon>
        <taxon>Bacillati</taxon>
        <taxon>Actinomycetota</taxon>
        <taxon>Actinomycetes</taxon>
        <taxon>Pseudonocardiales</taxon>
        <taxon>Pseudonocardiaceae</taxon>
        <taxon>Prauserella</taxon>
    </lineage>
</organism>
<protein>
    <submittedName>
        <fullName evidence="6">Transcriptional regulator</fullName>
    </submittedName>
</protein>
<dbReference type="Pfam" id="PF13305">
    <property type="entry name" value="TetR_C_33"/>
    <property type="match status" value="1"/>
</dbReference>
<feature type="domain" description="HTH tetR-type" evidence="5">
    <location>
        <begin position="14"/>
        <end position="74"/>
    </location>
</feature>
<accession>A0A318LZI3</accession>
<dbReference type="InterPro" id="IPR009057">
    <property type="entry name" value="Homeodomain-like_sf"/>
</dbReference>
<dbReference type="PRINTS" id="PR00455">
    <property type="entry name" value="HTHTETR"/>
</dbReference>
<evidence type="ECO:0000313" key="7">
    <source>
        <dbReference type="Proteomes" id="UP000247892"/>
    </source>
</evidence>